<dbReference type="PANTHER" id="PTHR43150:SF3">
    <property type="entry name" value="VOLTAGE-GATED POTASSIUM CHANNEL SUBUNIT BETA-3"/>
    <property type="match status" value="1"/>
</dbReference>
<gene>
    <name evidence="3" type="ORF">GSTENG00036179001</name>
</gene>
<proteinExistence type="predicted"/>
<organism evidence="3">
    <name type="scientific">Tetraodon nigroviridis</name>
    <name type="common">Spotted green pufferfish</name>
    <name type="synonym">Chelonodon nigroviridis</name>
    <dbReference type="NCBI Taxonomy" id="99883"/>
    <lineage>
        <taxon>Eukaryota</taxon>
        <taxon>Metazoa</taxon>
        <taxon>Chordata</taxon>
        <taxon>Craniata</taxon>
        <taxon>Vertebrata</taxon>
        <taxon>Euteleostomi</taxon>
        <taxon>Actinopterygii</taxon>
        <taxon>Neopterygii</taxon>
        <taxon>Teleostei</taxon>
        <taxon>Neoteleostei</taxon>
        <taxon>Acanthomorphata</taxon>
        <taxon>Eupercaria</taxon>
        <taxon>Tetraodontiformes</taxon>
        <taxon>Tetradontoidea</taxon>
        <taxon>Tetraodontidae</taxon>
        <taxon>Tetraodon</taxon>
    </lineage>
</organism>
<dbReference type="PANTHER" id="PTHR43150">
    <property type="entry name" value="HYPERKINETIC, ISOFORM M"/>
    <property type="match status" value="1"/>
</dbReference>
<evidence type="ECO:0000256" key="2">
    <source>
        <dbReference type="ARBA" id="ARBA00023002"/>
    </source>
</evidence>
<feature type="non-terminal residue" evidence="3">
    <location>
        <position position="1"/>
    </location>
</feature>
<dbReference type="GO" id="GO:0016491">
    <property type="term" value="F:oxidoreductase activity"/>
    <property type="evidence" value="ECO:0007669"/>
    <property type="project" value="UniProtKB-KW"/>
</dbReference>
<name>Q4RA12_TETNG</name>
<protein>
    <submittedName>
        <fullName evidence="3">Chromosome undetermined SCAF24680, whole genome shotgun sequence</fullName>
    </submittedName>
</protein>
<dbReference type="AlphaFoldDB" id="Q4RA12"/>
<dbReference type="InterPro" id="IPR005399">
    <property type="entry name" value="K_chnl_volt-dep_bsu_KCNAB-rel"/>
</dbReference>
<reference evidence="3" key="1">
    <citation type="journal article" date="2004" name="Nature">
        <title>Genome duplication in the teleost fish Tetraodon nigroviridis reveals the early vertebrate proto-karyotype.</title>
        <authorList>
            <person name="Jaillon O."/>
            <person name="Aury J.-M."/>
            <person name="Brunet F."/>
            <person name="Petit J.-L."/>
            <person name="Stange-Thomann N."/>
            <person name="Mauceli E."/>
            <person name="Bouneau L."/>
            <person name="Fischer C."/>
            <person name="Ozouf-Costaz C."/>
            <person name="Bernot A."/>
            <person name="Nicaud S."/>
            <person name="Jaffe D."/>
            <person name="Fisher S."/>
            <person name="Lutfalla G."/>
            <person name="Dossat C."/>
            <person name="Segurens B."/>
            <person name="Dasilva C."/>
            <person name="Salanoubat M."/>
            <person name="Levy M."/>
            <person name="Boudet N."/>
            <person name="Castellano S."/>
            <person name="Anthouard V."/>
            <person name="Jubin C."/>
            <person name="Castelli V."/>
            <person name="Katinka M."/>
            <person name="Vacherie B."/>
            <person name="Biemont C."/>
            <person name="Skalli Z."/>
            <person name="Cattolico L."/>
            <person name="Poulain J."/>
            <person name="De Berardinis V."/>
            <person name="Cruaud C."/>
            <person name="Duprat S."/>
            <person name="Brottier P."/>
            <person name="Coutanceau J.-P."/>
            <person name="Gouzy J."/>
            <person name="Parra G."/>
            <person name="Lardier G."/>
            <person name="Chapple C."/>
            <person name="McKernan K.J."/>
            <person name="McEwan P."/>
            <person name="Bosak S."/>
            <person name="Kellis M."/>
            <person name="Volff J.-N."/>
            <person name="Guigo R."/>
            <person name="Zody M.C."/>
            <person name="Mesirov J."/>
            <person name="Lindblad-Toh K."/>
            <person name="Birren B."/>
            <person name="Nusbaum C."/>
            <person name="Kahn D."/>
            <person name="Robinson-Rechavi M."/>
            <person name="Laudet V."/>
            <person name="Schachter V."/>
            <person name="Quetier F."/>
            <person name="Saurin W."/>
            <person name="Scarpelli C."/>
            <person name="Wincker P."/>
            <person name="Lander E.S."/>
            <person name="Weissenbach J."/>
            <person name="Roest Crollius H."/>
        </authorList>
    </citation>
    <scope>NUCLEOTIDE SEQUENCE [LARGE SCALE GENOMIC DNA]</scope>
</reference>
<dbReference type="OrthoDB" id="1720422at2759"/>
<dbReference type="GO" id="GO:0008076">
    <property type="term" value="C:voltage-gated potassium channel complex"/>
    <property type="evidence" value="ECO:0007669"/>
    <property type="project" value="TreeGrafter"/>
</dbReference>
<dbReference type="EMBL" id="CAAE01024680">
    <property type="protein sequence ID" value="CAG14771.1"/>
    <property type="molecule type" value="Genomic_DNA"/>
</dbReference>
<dbReference type="GO" id="GO:1901379">
    <property type="term" value="P:regulation of potassium ion transmembrane transport"/>
    <property type="evidence" value="ECO:0007669"/>
    <property type="project" value="TreeGrafter"/>
</dbReference>
<dbReference type="GO" id="GO:0015459">
    <property type="term" value="F:potassium channel regulator activity"/>
    <property type="evidence" value="ECO:0007669"/>
    <property type="project" value="TreeGrafter"/>
</dbReference>
<keyword evidence="2" id="KW-0560">Oxidoreductase</keyword>
<reference evidence="3" key="2">
    <citation type="submission" date="2004-02" db="EMBL/GenBank/DDBJ databases">
        <authorList>
            <consortium name="Genoscope"/>
            <consortium name="Whitehead Institute Centre for Genome Research"/>
        </authorList>
    </citation>
    <scope>NUCLEOTIDE SEQUENCE</scope>
</reference>
<keyword evidence="1" id="KW-0521">NADP</keyword>
<evidence type="ECO:0000256" key="1">
    <source>
        <dbReference type="ARBA" id="ARBA00022857"/>
    </source>
</evidence>
<feature type="non-terminal residue" evidence="3">
    <location>
        <position position="35"/>
    </location>
</feature>
<accession>Q4RA12</accession>
<sequence>PDCVFSEVVRAMSFVIDQGLALYWGTSRWNAVEIM</sequence>
<dbReference type="GO" id="GO:0044325">
    <property type="term" value="F:transmembrane transporter binding"/>
    <property type="evidence" value="ECO:0007669"/>
    <property type="project" value="TreeGrafter"/>
</dbReference>
<evidence type="ECO:0000313" key="3">
    <source>
        <dbReference type="EMBL" id="CAG14771.1"/>
    </source>
</evidence>
<dbReference type="KEGG" id="tng:GSTEN00036179G001"/>